<dbReference type="Pfam" id="PF01636">
    <property type="entry name" value="APH"/>
    <property type="match status" value="1"/>
</dbReference>
<dbReference type="InterPro" id="IPR051678">
    <property type="entry name" value="AGP_Transferase"/>
</dbReference>
<dbReference type="PANTHER" id="PTHR21310:SF15">
    <property type="entry name" value="AMINOGLYCOSIDE PHOSPHOTRANSFERASE DOMAIN-CONTAINING PROTEIN"/>
    <property type="match status" value="1"/>
</dbReference>
<dbReference type="eggNOG" id="ENOG502SNEF">
    <property type="taxonomic scope" value="Eukaryota"/>
</dbReference>
<dbReference type="OrthoDB" id="10003767at2759"/>
<protein>
    <submittedName>
        <fullName evidence="3">Phosphotransferase enzyme family protein</fullName>
    </submittedName>
</protein>
<dbReference type="GeneID" id="19248397"/>
<gene>
    <name evidence="3" type="ORF">MAC_04086</name>
</gene>
<dbReference type="InterPro" id="IPR011009">
    <property type="entry name" value="Kinase-like_dom_sf"/>
</dbReference>
<proteinExistence type="predicted"/>
<dbReference type="InterPro" id="IPR002575">
    <property type="entry name" value="Aminoglycoside_PTrfase"/>
</dbReference>
<accession>E9E2I8</accession>
<feature type="region of interest" description="Disordered" evidence="1">
    <location>
        <begin position="39"/>
        <end position="59"/>
    </location>
</feature>
<dbReference type="SUPFAM" id="SSF56112">
    <property type="entry name" value="Protein kinase-like (PK-like)"/>
    <property type="match status" value="1"/>
</dbReference>
<dbReference type="PANTHER" id="PTHR21310">
    <property type="entry name" value="AMINOGLYCOSIDE PHOSPHOTRANSFERASE-RELATED-RELATED"/>
    <property type="match status" value="1"/>
</dbReference>
<keyword evidence="4" id="KW-1185">Reference proteome</keyword>
<dbReference type="InParanoid" id="E9E2I8"/>
<dbReference type="Gene3D" id="3.90.1200.10">
    <property type="match status" value="1"/>
</dbReference>
<dbReference type="GO" id="GO:0016740">
    <property type="term" value="F:transferase activity"/>
    <property type="evidence" value="ECO:0007669"/>
    <property type="project" value="UniProtKB-KW"/>
</dbReference>
<dbReference type="Proteomes" id="UP000002499">
    <property type="component" value="Unassembled WGS sequence"/>
</dbReference>
<feature type="domain" description="Aminoglycoside phosphotransferase" evidence="2">
    <location>
        <begin position="127"/>
        <end position="361"/>
    </location>
</feature>
<evidence type="ECO:0000313" key="3">
    <source>
        <dbReference type="EMBL" id="EFY89877.1"/>
    </source>
</evidence>
<dbReference type="HOGENOM" id="CLU_030115_2_1_1"/>
<dbReference type="KEGG" id="maw:19248397"/>
<sequence>MLLAVIRSIGAKWTLLVVYLSGAWARLLGFSGAGISGSHAPKPDDAPTVGAQDANEVEPEATGPVATTFLLDHRGFPKTTPEQDDEVINAFIESIDSEAVCALASRHNHEQPCRVVHRSNGSFNVCFFVEFDNNGPKWIVRAPIIPSLHKPWQKLLSEVATLQFLQEKTRIPVPHILAYGRDAVLTKTSSQKQLFLIQDFVPGEALNKKDLLEAPEEHRRDFYSQLIDILADLRSLEFPLIGSLMPNPDGSPEPIVGPVLSMTANRFRQHLPTFSSMRDYLARQFLIIEEQFRSPVPDMSVSDVQNEVFVLYHLEDILYQAIDPDLDRGPFILNHLDLRCPNIIVDKNLHIQGIIDWEFSSTVPRQLFTPPSWITAHDSIKTKKEMHIEFRQVLDEKSNIDSRYDQLRREWYHHPQLDATGIDHPDLAFCIAHLIRRPDDTIYTFCDYFAPKLYNRPIEDITSEFFKENKACAREVQRREEQNRLYTQYLKDNDLYVQSWQEKWLAESNAFMAELEAKDLKKKLEGEKAQQYQNIKEVEPSLAT</sequence>
<organism evidence="4">
    <name type="scientific">Metarhizium acridum (strain CQMa 102)</name>
    <dbReference type="NCBI Taxonomy" id="655827"/>
    <lineage>
        <taxon>Eukaryota</taxon>
        <taxon>Fungi</taxon>
        <taxon>Dikarya</taxon>
        <taxon>Ascomycota</taxon>
        <taxon>Pezizomycotina</taxon>
        <taxon>Sordariomycetes</taxon>
        <taxon>Hypocreomycetidae</taxon>
        <taxon>Hypocreales</taxon>
        <taxon>Clavicipitaceae</taxon>
        <taxon>Metarhizium</taxon>
    </lineage>
</organism>
<evidence type="ECO:0000313" key="4">
    <source>
        <dbReference type="Proteomes" id="UP000002499"/>
    </source>
</evidence>
<dbReference type="OMA" id="ARDYMAS"/>
<keyword evidence="3" id="KW-0808">Transferase</keyword>
<dbReference type="EMBL" id="GL698495">
    <property type="protein sequence ID" value="EFY89877.1"/>
    <property type="molecule type" value="Genomic_DNA"/>
</dbReference>
<dbReference type="AlphaFoldDB" id="E9E2I8"/>
<dbReference type="FunCoup" id="E9E2I8">
    <property type="interactions" value="19"/>
</dbReference>
<name>E9E2I8_METAQ</name>
<reference evidence="3 4" key="1">
    <citation type="journal article" date="2011" name="PLoS Genet.">
        <title>Genome sequencing and comparative transcriptomics of the model entomopathogenic fungi Metarhizium anisopliae and M. acridum.</title>
        <authorList>
            <person name="Gao Q."/>
            <person name="Jin K."/>
            <person name="Ying S.H."/>
            <person name="Zhang Y."/>
            <person name="Xiao G."/>
            <person name="Shang Y."/>
            <person name="Duan Z."/>
            <person name="Hu X."/>
            <person name="Xie X.Q."/>
            <person name="Zhou G."/>
            <person name="Peng G."/>
            <person name="Luo Z."/>
            <person name="Huang W."/>
            <person name="Wang B."/>
            <person name="Fang W."/>
            <person name="Wang S."/>
            <person name="Zhong Y."/>
            <person name="Ma L.J."/>
            <person name="St Leger R.J."/>
            <person name="Zhao G.P."/>
            <person name="Pei Y."/>
            <person name="Feng M.G."/>
            <person name="Xia Y."/>
            <person name="Wang C."/>
        </authorList>
    </citation>
    <scope>NUCLEOTIDE SEQUENCE [LARGE SCALE GENOMIC DNA]</scope>
    <source>
        <strain evidence="3 4">CQMa 102</strain>
    </source>
</reference>
<evidence type="ECO:0000259" key="2">
    <source>
        <dbReference type="Pfam" id="PF01636"/>
    </source>
</evidence>
<evidence type="ECO:0000256" key="1">
    <source>
        <dbReference type="SAM" id="MobiDB-lite"/>
    </source>
</evidence>